<evidence type="ECO:0000313" key="1">
    <source>
        <dbReference type="EMBL" id="CAF0929623.1"/>
    </source>
</evidence>
<dbReference type="EMBL" id="CAJOBA010045212">
    <property type="protein sequence ID" value="CAF4174119.1"/>
    <property type="molecule type" value="Genomic_DNA"/>
</dbReference>
<evidence type="ECO:0000313" key="3">
    <source>
        <dbReference type="EMBL" id="CAF3707839.1"/>
    </source>
</evidence>
<dbReference type="Proteomes" id="UP000677228">
    <property type="component" value="Unassembled WGS sequence"/>
</dbReference>
<organism evidence="1 5">
    <name type="scientific">Didymodactylos carnosus</name>
    <dbReference type="NCBI Taxonomy" id="1234261"/>
    <lineage>
        <taxon>Eukaryota</taxon>
        <taxon>Metazoa</taxon>
        <taxon>Spiralia</taxon>
        <taxon>Gnathifera</taxon>
        <taxon>Rotifera</taxon>
        <taxon>Eurotatoria</taxon>
        <taxon>Bdelloidea</taxon>
        <taxon>Philodinida</taxon>
        <taxon>Philodinidae</taxon>
        <taxon>Didymodactylos</taxon>
    </lineage>
</organism>
<accession>A0A814BI32</accession>
<gene>
    <name evidence="1" type="ORF">GPM918_LOCUS10110</name>
    <name evidence="2" type="ORF">OVA965_LOCUS31393</name>
    <name evidence="3" type="ORF">SRO942_LOCUS10114</name>
    <name evidence="4" type="ORF">TMI583_LOCUS32218</name>
</gene>
<reference evidence="1" key="1">
    <citation type="submission" date="2021-02" db="EMBL/GenBank/DDBJ databases">
        <authorList>
            <person name="Nowell W R."/>
        </authorList>
    </citation>
    <scope>NUCLEOTIDE SEQUENCE</scope>
</reference>
<dbReference type="Proteomes" id="UP000681722">
    <property type="component" value="Unassembled WGS sequence"/>
</dbReference>
<proteinExistence type="predicted"/>
<comment type="caution">
    <text evidence="1">The sequence shown here is derived from an EMBL/GenBank/DDBJ whole genome shotgun (WGS) entry which is preliminary data.</text>
</comment>
<evidence type="ECO:0000313" key="5">
    <source>
        <dbReference type="Proteomes" id="UP000663829"/>
    </source>
</evidence>
<protein>
    <submittedName>
        <fullName evidence="1">Uncharacterized protein</fullName>
    </submittedName>
</protein>
<sequence length="77" mass="8774">MFGTFRESLVKIRLAIFKACILSSLDYASVIYDSKWYKEDLDQITKLAARMTPKKFDGSAISLITKLKLPDLSTRLV</sequence>
<keyword evidence="5" id="KW-1185">Reference proteome</keyword>
<dbReference type="EMBL" id="CAJNOK010023559">
    <property type="protein sequence ID" value="CAF1364605.1"/>
    <property type="molecule type" value="Genomic_DNA"/>
</dbReference>
<dbReference type="Proteomes" id="UP000682733">
    <property type="component" value="Unassembled WGS sequence"/>
</dbReference>
<evidence type="ECO:0000313" key="4">
    <source>
        <dbReference type="EMBL" id="CAF4174119.1"/>
    </source>
</evidence>
<name>A0A814BI32_9BILA</name>
<dbReference type="Proteomes" id="UP000663829">
    <property type="component" value="Unassembled WGS sequence"/>
</dbReference>
<dbReference type="EMBL" id="CAJOBC010001956">
    <property type="protein sequence ID" value="CAF3707839.1"/>
    <property type="molecule type" value="Genomic_DNA"/>
</dbReference>
<dbReference type="AlphaFoldDB" id="A0A814BI32"/>
<evidence type="ECO:0000313" key="2">
    <source>
        <dbReference type="EMBL" id="CAF1364605.1"/>
    </source>
</evidence>
<dbReference type="EMBL" id="CAJNOQ010001955">
    <property type="protein sequence ID" value="CAF0929623.1"/>
    <property type="molecule type" value="Genomic_DNA"/>
</dbReference>